<accession>A0AAF0QK91</accession>
<protein>
    <submittedName>
        <fullName evidence="1">Uncharacterized protein</fullName>
    </submittedName>
</protein>
<name>A0AAF0QK91_SOLVR</name>
<sequence length="13" mass="1602">MSVRIDFKFSRLC</sequence>
<organism evidence="1 2">
    <name type="scientific">Solanum verrucosum</name>
    <dbReference type="NCBI Taxonomy" id="315347"/>
    <lineage>
        <taxon>Eukaryota</taxon>
        <taxon>Viridiplantae</taxon>
        <taxon>Streptophyta</taxon>
        <taxon>Embryophyta</taxon>
        <taxon>Tracheophyta</taxon>
        <taxon>Spermatophyta</taxon>
        <taxon>Magnoliopsida</taxon>
        <taxon>eudicotyledons</taxon>
        <taxon>Gunneridae</taxon>
        <taxon>Pentapetalae</taxon>
        <taxon>asterids</taxon>
        <taxon>lamiids</taxon>
        <taxon>Solanales</taxon>
        <taxon>Solanaceae</taxon>
        <taxon>Solanoideae</taxon>
        <taxon>Solaneae</taxon>
        <taxon>Solanum</taxon>
    </lineage>
</organism>
<dbReference type="EMBL" id="CP133615">
    <property type="protein sequence ID" value="WMV24826.1"/>
    <property type="molecule type" value="Genomic_DNA"/>
</dbReference>
<evidence type="ECO:0000313" key="2">
    <source>
        <dbReference type="Proteomes" id="UP001234989"/>
    </source>
</evidence>
<evidence type="ECO:0000313" key="1">
    <source>
        <dbReference type="EMBL" id="WMV24826.1"/>
    </source>
</evidence>
<gene>
    <name evidence="1" type="ORF">MTR67_018211</name>
</gene>
<proteinExistence type="predicted"/>
<keyword evidence="2" id="KW-1185">Reference proteome</keyword>
<reference evidence="1" key="1">
    <citation type="submission" date="2023-08" db="EMBL/GenBank/DDBJ databases">
        <title>A de novo genome assembly of Solanum verrucosum Schlechtendal, a Mexican diploid species geographically isolated from the other diploid A-genome species in potato relatives.</title>
        <authorList>
            <person name="Hosaka K."/>
        </authorList>
    </citation>
    <scope>NUCLEOTIDE SEQUENCE</scope>
    <source>
        <tissue evidence="1">Young leaves</tissue>
    </source>
</reference>
<dbReference type="Proteomes" id="UP001234989">
    <property type="component" value="Chromosome 4"/>
</dbReference>